<dbReference type="GeneID" id="63820648"/>
<reference evidence="1 2" key="1">
    <citation type="journal article" date="2016" name="Mol. Biol. Evol.">
        <title>Comparative Genomics of Early-Diverging Mushroom-Forming Fungi Provides Insights into the Origins of Lignocellulose Decay Capabilities.</title>
        <authorList>
            <person name="Nagy L.G."/>
            <person name="Riley R."/>
            <person name="Tritt A."/>
            <person name="Adam C."/>
            <person name="Daum C."/>
            <person name="Floudas D."/>
            <person name="Sun H."/>
            <person name="Yadav J.S."/>
            <person name="Pangilinan J."/>
            <person name="Larsson K.H."/>
            <person name="Matsuura K."/>
            <person name="Barry K."/>
            <person name="Labutti K."/>
            <person name="Kuo R."/>
            <person name="Ohm R.A."/>
            <person name="Bhattacharya S.S."/>
            <person name="Shirouzu T."/>
            <person name="Yoshinaga Y."/>
            <person name="Martin F.M."/>
            <person name="Grigoriev I.V."/>
            <person name="Hibbett D.S."/>
        </authorList>
    </citation>
    <scope>NUCLEOTIDE SEQUENCE [LARGE SCALE GENOMIC DNA]</scope>
    <source>
        <strain evidence="1 2">93-53</strain>
    </source>
</reference>
<feature type="non-terminal residue" evidence="1">
    <location>
        <position position="1"/>
    </location>
</feature>
<dbReference type="EMBL" id="KV427606">
    <property type="protein sequence ID" value="KZT12206.1"/>
    <property type="molecule type" value="Genomic_DNA"/>
</dbReference>
<evidence type="ECO:0000313" key="2">
    <source>
        <dbReference type="Proteomes" id="UP000076871"/>
    </source>
</evidence>
<protein>
    <submittedName>
        <fullName evidence="1">Uncharacterized protein</fullName>
    </submittedName>
</protein>
<accession>A0A165HUJ7</accession>
<organism evidence="1 2">
    <name type="scientific">Laetiporus sulphureus 93-53</name>
    <dbReference type="NCBI Taxonomy" id="1314785"/>
    <lineage>
        <taxon>Eukaryota</taxon>
        <taxon>Fungi</taxon>
        <taxon>Dikarya</taxon>
        <taxon>Basidiomycota</taxon>
        <taxon>Agaricomycotina</taxon>
        <taxon>Agaricomycetes</taxon>
        <taxon>Polyporales</taxon>
        <taxon>Laetiporus</taxon>
    </lineage>
</organism>
<evidence type="ECO:0000313" key="1">
    <source>
        <dbReference type="EMBL" id="KZT12206.1"/>
    </source>
</evidence>
<keyword evidence="2" id="KW-1185">Reference proteome</keyword>
<proteinExistence type="predicted"/>
<dbReference type="InParanoid" id="A0A165HUJ7"/>
<dbReference type="AlphaFoldDB" id="A0A165HUJ7"/>
<gene>
    <name evidence="1" type="ORF">LAESUDRAFT_640738</name>
</gene>
<dbReference type="Proteomes" id="UP000076871">
    <property type="component" value="Unassembled WGS sequence"/>
</dbReference>
<name>A0A165HUJ7_9APHY</name>
<sequence>IPEKSQARVADTSKADALPKLTMVLQTSWFVLRVVARLVQNCPRPNPKCPPSPLPG</sequence>
<dbReference type="RefSeq" id="XP_040769854.1">
    <property type="nucleotide sequence ID" value="XM_040903618.1"/>
</dbReference>